<evidence type="ECO:0000256" key="14">
    <source>
        <dbReference type="HAMAP-Rule" id="MF_01815"/>
    </source>
</evidence>
<keyword evidence="7 14" id="KW-0275">Fatty acid biosynthesis</keyword>
<keyword evidence="18" id="KW-1185">Reference proteome</keyword>
<evidence type="ECO:0000256" key="2">
    <source>
        <dbReference type="ARBA" id="ARBA00008642"/>
    </source>
</evidence>
<comment type="subcellular location">
    <subcellularLocation>
        <location evidence="14">Cytoplasm</location>
    </subcellularLocation>
</comment>
<comment type="catalytic activity">
    <reaction evidence="12">
        <text>2-methylpropanoyl-CoA + malonyl-[ACP] + H(+) = 4-methyl-3-oxopentanoyl-[ACP] + CO2 + CoA</text>
        <dbReference type="Rhea" id="RHEA:42268"/>
        <dbReference type="Rhea" id="RHEA-COMP:9623"/>
        <dbReference type="Rhea" id="RHEA-COMP:9940"/>
        <dbReference type="ChEBI" id="CHEBI:15378"/>
        <dbReference type="ChEBI" id="CHEBI:16526"/>
        <dbReference type="ChEBI" id="CHEBI:57287"/>
        <dbReference type="ChEBI" id="CHEBI:57338"/>
        <dbReference type="ChEBI" id="CHEBI:78449"/>
        <dbReference type="ChEBI" id="CHEBI:78820"/>
        <dbReference type="EC" id="2.3.1.300"/>
    </reaction>
    <physiologicalReaction direction="left-to-right" evidence="12">
        <dbReference type="Rhea" id="RHEA:42269"/>
    </physiologicalReaction>
</comment>
<evidence type="ECO:0000256" key="12">
    <source>
        <dbReference type="ARBA" id="ARBA00052467"/>
    </source>
</evidence>
<evidence type="ECO:0000256" key="10">
    <source>
        <dbReference type="ARBA" id="ARBA00051096"/>
    </source>
</evidence>
<evidence type="ECO:0000256" key="3">
    <source>
        <dbReference type="ARBA" id="ARBA00022516"/>
    </source>
</evidence>
<dbReference type="Pfam" id="PF08545">
    <property type="entry name" value="ACP_syn_III"/>
    <property type="match status" value="1"/>
</dbReference>
<keyword evidence="5 14" id="KW-0276">Fatty acid metabolism</keyword>
<evidence type="ECO:0000256" key="5">
    <source>
        <dbReference type="ARBA" id="ARBA00022832"/>
    </source>
</evidence>
<dbReference type="FunFam" id="3.40.47.10:FF:000004">
    <property type="entry name" value="3-oxoacyl-[acyl-carrier-protein] synthase 3"/>
    <property type="match status" value="1"/>
</dbReference>
<proteinExistence type="inferred from homology"/>
<dbReference type="NCBIfam" id="TIGR00747">
    <property type="entry name" value="fabH"/>
    <property type="match status" value="1"/>
</dbReference>
<name>A0A1G9NTE8_9FIRM</name>
<evidence type="ECO:0000313" key="17">
    <source>
        <dbReference type="EMBL" id="SDL89660.1"/>
    </source>
</evidence>
<dbReference type="Pfam" id="PF08541">
    <property type="entry name" value="ACP_syn_III_C"/>
    <property type="match status" value="1"/>
</dbReference>
<dbReference type="InterPro" id="IPR013751">
    <property type="entry name" value="ACP_syn_III_N"/>
</dbReference>
<evidence type="ECO:0000256" key="13">
    <source>
        <dbReference type="ARBA" id="ARBA00052985"/>
    </source>
</evidence>
<comment type="catalytic activity">
    <reaction evidence="10">
        <text>malonyl-[ACP] + acetyl-CoA + H(+) = 3-oxobutanoyl-[ACP] + CO2 + CoA</text>
        <dbReference type="Rhea" id="RHEA:12080"/>
        <dbReference type="Rhea" id="RHEA-COMP:9623"/>
        <dbReference type="Rhea" id="RHEA-COMP:9625"/>
        <dbReference type="ChEBI" id="CHEBI:15378"/>
        <dbReference type="ChEBI" id="CHEBI:16526"/>
        <dbReference type="ChEBI" id="CHEBI:57287"/>
        <dbReference type="ChEBI" id="CHEBI:57288"/>
        <dbReference type="ChEBI" id="CHEBI:78449"/>
        <dbReference type="ChEBI" id="CHEBI:78450"/>
        <dbReference type="EC" id="2.3.1.180"/>
    </reaction>
    <physiologicalReaction direction="left-to-right" evidence="10">
        <dbReference type="Rhea" id="RHEA:12081"/>
    </physiologicalReaction>
</comment>
<keyword evidence="14" id="KW-0963">Cytoplasm</keyword>
<evidence type="ECO:0000259" key="15">
    <source>
        <dbReference type="Pfam" id="PF08541"/>
    </source>
</evidence>
<evidence type="ECO:0000256" key="4">
    <source>
        <dbReference type="ARBA" id="ARBA00022679"/>
    </source>
</evidence>
<feature type="domain" description="Beta-ketoacyl-[acyl-carrier-protein] synthase III C-terminal" evidence="15">
    <location>
        <begin position="237"/>
        <end position="326"/>
    </location>
</feature>
<evidence type="ECO:0000256" key="8">
    <source>
        <dbReference type="ARBA" id="ARBA00023268"/>
    </source>
</evidence>
<dbReference type="UniPathway" id="UPA00094"/>
<reference evidence="17 18" key="1">
    <citation type="submission" date="2016-10" db="EMBL/GenBank/DDBJ databases">
        <authorList>
            <person name="de Groot N.N."/>
        </authorList>
    </citation>
    <scope>NUCLEOTIDE SEQUENCE [LARGE SCALE GENOMIC DNA]</scope>
    <source>
        <strain evidence="17 18">SLAS-1</strain>
    </source>
</reference>
<evidence type="ECO:0000256" key="6">
    <source>
        <dbReference type="ARBA" id="ARBA00023098"/>
    </source>
</evidence>
<evidence type="ECO:0000256" key="11">
    <source>
        <dbReference type="ARBA" id="ARBA00052407"/>
    </source>
</evidence>
<dbReference type="OrthoDB" id="9815506at2"/>
<feature type="region of interest" description="ACP-binding" evidence="14">
    <location>
        <begin position="254"/>
        <end position="258"/>
    </location>
</feature>
<comment type="domain">
    <text evidence="14">The last Arg residue of the ACP-binding site is essential for the weak association between ACP/AcpP and FabH.</text>
</comment>
<dbReference type="GO" id="GO:0033818">
    <property type="term" value="F:beta-ketoacyl-acyl-carrier-protein synthase III activity"/>
    <property type="evidence" value="ECO:0007669"/>
    <property type="project" value="UniProtKB-UniRule"/>
</dbReference>
<feature type="active site" evidence="14">
    <location>
        <position position="253"/>
    </location>
</feature>
<evidence type="ECO:0000256" key="9">
    <source>
        <dbReference type="ARBA" id="ARBA00023315"/>
    </source>
</evidence>
<dbReference type="AlphaFoldDB" id="A0A1G9NTE8"/>
<comment type="pathway">
    <text evidence="1 14">Lipid metabolism; fatty acid biosynthesis.</text>
</comment>
<organism evidence="17 18">
    <name type="scientific">Halarsenatibacter silvermanii</name>
    <dbReference type="NCBI Taxonomy" id="321763"/>
    <lineage>
        <taxon>Bacteria</taxon>
        <taxon>Bacillati</taxon>
        <taxon>Bacillota</taxon>
        <taxon>Clostridia</taxon>
        <taxon>Halanaerobiales</taxon>
        <taxon>Halarsenatibacteraceae</taxon>
        <taxon>Halarsenatibacter</taxon>
    </lineage>
</organism>
<dbReference type="EMBL" id="FNGO01000011">
    <property type="protein sequence ID" value="SDL89660.1"/>
    <property type="molecule type" value="Genomic_DNA"/>
</dbReference>
<dbReference type="PANTHER" id="PTHR43091">
    <property type="entry name" value="3-OXOACYL-[ACYL-CARRIER-PROTEIN] SYNTHASE"/>
    <property type="match status" value="1"/>
</dbReference>
<keyword evidence="6 14" id="KW-0443">Lipid metabolism</keyword>
<sequence length="327" mass="34640">MSSSSIITGLGKKVPDNVMTNKDLEEIVDTTDEWITQRTGIKERRIADEDTSSSDLAYEASLEALEEADLSPEDLEMIILATATPDMLFPATACLLQERLGADNAGAFDLEAGCSGFVYGLGVADQFIRAGNYENILVVGAETLSKLVDWDDRSTCVLFGDGAGAAVVQPSSEAGILSTVMGSDGSGGDSLCVPAGGSLHPASQKTVENKLHYIKMEGNQVFKFAVKKMGAASVEVLDKAGYTPADVDFFVPHQANTRIIDAAAKRLDLDMDSVIVNLPLYGNTSSASVPIALKEAVEENRIKPGDLIVLVAFGAGLTWASAAVRWK</sequence>
<evidence type="ECO:0000256" key="7">
    <source>
        <dbReference type="ARBA" id="ARBA00023160"/>
    </source>
</evidence>
<keyword evidence="4 14" id="KW-0808">Transferase</keyword>
<dbReference type="GO" id="GO:0004315">
    <property type="term" value="F:3-oxoacyl-[acyl-carrier-protein] synthase activity"/>
    <property type="evidence" value="ECO:0007669"/>
    <property type="project" value="InterPro"/>
</dbReference>
<comment type="catalytic activity">
    <reaction evidence="13">
        <text>3-methylbutanoyl-CoA + malonyl-[ACP] + H(+) = 5-methyl-3-oxohexanoyl-[ACP] + CO2 + CoA</text>
        <dbReference type="Rhea" id="RHEA:42272"/>
        <dbReference type="Rhea" id="RHEA-COMP:9623"/>
        <dbReference type="Rhea" id="RHEA-COMP:9941"/>
        <dbReference type="ChEBI" id="CHEBI:15378"/>
        <dbReference type="ChEBI" id="CHEBI:16526"/>
        <dbReference type="ChEBI" id="CHEBI:57287"/>
        <dbReference type="ChEBI" id="CHEBI:57345"/>
        <dbReference type="ChEBI" id="CHEBI:78449"/>
        <dbReference type="ChEBI" id="CHEBI:78822"/>
        <dbReference type="EC" id="2.3.1.300"/>
    </reaction>
    <physiologicalReaction direction="left-to-right" evidence="13">
        <dbReference type="Rhea" id="RHEA:42273"/>
    </physiologicalReaction>
</comment>
<keyword evidence="3 14" id="KW-0444">Lipid biosynthesis</keyword>
<dbReference type="GO" id="GO:0005737">
    <property type="term" value="C:cytoplasm"/>
    <property type="evidence" value="ECO:0007669"/>
    <property type="project" value="UniProtKB-SubCell"/>
</dbReference>
<dbReference type="Gene3D" id="3.40.47.10">
    <property type="match status" value="1"/>
</dbReference>
<gene>
    <name evidence="14" type="primary">fabH</name>
    <name evidence="17" type="ORF">SAMN04488692_11122</name>
</gene>
<dbReference type="CDD" id="cd00830">
    <property type="entry name" value="KAS_III"/>
    <property type="match status" value="1"/>
</dbReference>
<evidence type="ECO:0000313" key="18">
    <source>
        <dbReference type="Proteomes" id="UP000199476"/>
    </source>
</evidence>
<comment type="function">
    <text evidence="14">Catalyzes the condensation reaction of fatty acid synthesis by the addition to an acyl acceptor of two carbons from malonyl-ACP. Catalyzes the first condensation reaction which initiates fatty acid synthesis and may therefore play a role in governing the total rate of fatty acid production. Possesses both acetoacetyl-ACP synthase and acetyl transacylase activities. Its substrate specificity determines the biosynthesis of branched-chain and/or straight-chain of fatty acids.</text>
</comment>
<dbReference type="InterPro" id="IPR013747">
    <property type="entry name" value="ACP_syn_III_C"/>
</dbReference>
<protein>
    <recommendedName>
        <fullName evidence="14">Beta-ketoacyl-[acyl-carrier-protein] synthase III</fullName>
        <shortName evidence="14">Beta-ketoacyl-ACP synthase III</shortName>
        <shortName evidence="14">KAS III</shortName>
        <ecNumber evidence="14">2.3.1.180</ecNumber>
    </recommendedName>
    <alternativeName>
        <fullName evidence="14">3-oxoacyl-[acyl-carrier-protein] synthase 3</fullName>
    </alternativeName>
    <alternativeName>
        <fullName evidence="14">3-oxoacyl-[acyl-carrier-protein] synthase III</fullName>
    </alternativeName>
</protein>
<evidence type="ECO:0000259" key="16">
    <source>
        <dbReference type="Pfam" id="PF08545"/>
    </source>
</evidence>
<dbReference type="GO" id="GO:0006633">
    <property type="term" value="P:fatty acid biosynthetic process"/>
    <property type="evidence" value="ECO:0007669"/>
    <property type="project" value="UniProtKB-UniRule"/>
</dbReference>
<dbReference type="InterPro" id="IPR004655">
    <property type="entry name" value="FabH"/>
</dbReference>
<dbReference type="STRING" id="321763.SAMN04488692_11122"/>
<comment type="catalytic activity">
    <reaction evidence="11">
        <text>(2S)-2-methylbutanoyl-CoA + malonyl-[ACP] + H(+) = (4S)-4-methyl-3-oxohexanoyl-[ACP] + CO2 + CoA</text>
        <dbReference type="Rhea" id="RHEA:42276"/>
        <dbReference type="Rhea" id="RHEA-COMP:9623"/>
        <dbReference type="Rhea" id="RHEA-COMP:17148"/>
        <dbReference type="ChEBI" id="CHEBI:15378"/>
        <dbReference type="ChEBI" id="CHEBI:16526"/>
        <dbReference type="ChEBI" id="CHEBI:57287"/>
        <dbReference type="ChEBI" id="CHEBI:78449"/>
        <dbReference type="ChEBI" id="CHEBI:88166"/>
        <dbReference type="ChEBI" id="CHEBI:167462"/>
        <dbReference type="EC" id="2.3.1.300"/>
    </reaction>
    <physiologicalReaction direction="left-to-right" evidence="11">
        <dbReference type="Rhea" id="RHEA:42277"/>
    </physiologicalReaction>
</comment>
<dbReference type="RefSeq" id="WP_089760195.1">
    <property type="nucleotide sequence ID" value="NZ_FNGO01000011.1"/>
</dbReference>
<dbReference type="PANTHER" id="PTHR43091:SF1">
    <property type="entry name" value="BETA-KETOACYL-[ACYL-CARRIER-PROTEIN] SYNTHASE III, CHLOROPLASTIC"/>
    <property type="match status" value="1"/>
</dbReference>
<feature type="domain" description="Beta-ketoacyl-[acyl-carrier-protein] synthase III N-terminal" evidence="16">
    <location>
        <begin position="108"/>
        <end position="185"/>
    </location>
</feature>
<comment type="similarity">
    <text evidence="2 14">Belongs to the thiolase-like superfamily. FabH family.</text>
</comment>
<comment type="subunit">
    <text evidence="14">Homodimer.</text>
</comment>
<keyword evidence="8 14" id="KW-0511">Multifunctional enzyme</keyword>
<feature type="active site" evidence="14">
    <location>
        <position position="114"/>
    </location>
</feature>
<dbReference type="Proteomes" id="UP000199476">
    <property type="component" value="Unassembled WGS sequence"/>
</dbReference>
<dbReference type="InterPro" id="IPR016039">
    <property type="entry name" value="Thiolase-like"/>
</dbReference>
<evidence type="ECO:0000256" key="1">
    <source>
        <dbReference type="ARBA" id="ARBA00005194"/>
    </source>
</evidence>
<accession>A0A1G9NTE8</accession>
<feature type="active site" evidence="14">
    <location>
        <position position="283"/>
    </location>
</feature>
<dbReference type="NCBIfam" id="NF006829">
    <property type="entry name" value="PRK09352.1"/>
    <property type="match status" value="1"/>
</dbReference>
<dbReference type="EC" id="2.3.1.180" evidence="14"/>
<keyword evidence="9 14" id="KW-0012">Acyltransferase</keyword>
<dbReference type="HAMAP" id="MF_01815">
    <property type="entry name" value="FabH"/>
    <property type="match status" value="1"/>
</dbReference>
<dbReference type="SUPFAM" id="SSF53901">
    <property type="entry name" value="Thiolase-like"/>
    <property type="match status" value="1"/>
</dbReference>